<dbReference type="OrthoDB" id="2065331at2"/>
<dbReference type="InterPro" id="IPR003409">
    <property type="entry name" value="MORN"/>
</dbReference>
<sequence>MVDVRPLLFINALAIMLLVTAGFASIRDTQGLPAISEQAEHQAPPAEAAGPLSIPRNSSVFVAETAPTEPPAGSAPSVDSEPAAHSNPSASADSARPADSLTPIGALPVENVAVAEAPRILDSEIDAQADTPDTMAGQTATVMTPAPVAAVAGAPGTEPAGRRPTPQAIPIATTRRPSRGHLTLRSNVHDDQVTINGKPYGATRLDVTLEPGRYDIEIRKDGYSPWTQTVALDAGEELTLVGQLDRYTRVDYRGGTWIGGVKTGDGSYNEADGLRYEGHFINGRFHGKGSAWYADGSRYEGDWVEGRREGEGSYTDADNTRYTGQFINDQFNGQGTLSRPNGDILTGQWLNGNLNGHGSLTTGSGMLYVGEFRNGEFHGAGTLTYPDGRSYDGTFSNGKFHGRGSEVFASGKKYEGEYVDGRFHGKGLLLNPNGSSIEATFRHGDPYGQVRLTTAAGEIFTARTSEPGVCYRENSYRATQCPQLEGW</sequence>
<evidence type="ECO:0000313" key="5">
    <source>
        <dbReference type="Proteomes" id="UP000199675"/>
    </source>
</evidence>
<evidence type="ECO:0000256" key="1">
    <source>
        <dbReference type="ARBA" id="ARBA00022737"/>
    </source>
</evidence>
<dbReference type="EMBL" id="FNNE01000006">
    <property type="protein sequence ID" value="SDX11260.1"/>
    <property type="molecule type" value="Genomic_DNA"/>
</dbReference>
<organism evidence="4 5">
    <name type="scientific">Marinobacter mobilis</name>
    <dbReference type="NCBI Taxonomy" id="488533"/>
    <lineage>
        <taxon>Bacteria</taxon>
        <taxon>Pseudomonadati</taxon>
        <taxon>Pseudomonadota</taxon>
        <taxon>Gammaproteobacteria</taxon>
        <taxon>Pseudomonadales</taxon>
        <taxon>Marinobacteraceae</taxon>
        <taxon>Marinobacter</taxon>
    </lineage>
</organism>
<evidence type="ECO:0000256" key="2">
    <source>
        <dbReference type="SAM" id="MobiDB-lite"/>
    </source>
</evidence>
<dbReference type="AlphaFoldDB" id="A0A1H2Z1G1"/>
<name>A0A1H2Z1G1_9GAMM</name>
<dbReference type="RefSeq" id="WP_091813700.1">
    <property type="nucleotide sequence ID" value="NZ_FNNE01000006.1"/>
</dbReference>
<dbReference type="Pfam" id="PF02493">
    <property type="entry name" value="MORN"/>
    <property type="match status" value="7"/>
</dbReference>
<gene>
    <name evidence="4" type="ORF">SAMN04487960_106155</name>
</gene>
<keyword evidence="1" id="KW-0677">Repeat</keyword>
<feature type="region of interest" description="Disordered" evidence="2">
    <location>
        <begin position="65"/>
        <end position="102"/>
    </location>
</feature>
<proteinExistence type="predicted"/>
<dbReference type="Gene3D" id="2.20.110.10">
    <property type="entry name" value="Histone H3 K4-specific methyltransferase SET7/9 N-terminal domain"/>
    <property type="match status" value="4"/>
</dbReference>
<accession>A0A1H2Z1G1</accession>
<dbReference type="PANTHER" id="PTHR43215">
    <property type="entry name" value="RADIAL SPOKE HEAD 1 HOMOLOG"/>
    <property type="match status" value="1"/>
</dbReference>
<feature type="compositionally biased region" description="Low complexity" evidence="2">
    <location>
        <begin position="88"/>
        <end position="100"/>
    </location>
</feature>
<evidence type="ECO:0000259" key="3">
    <source>
        <dbReference type="Pfam" id="PF08308"/>
    </source>
</evidence>
<feature type="domain" description="PEGA" evidence="3">
    <location>
        <begin position="180"/>
        <end position="244"/>
    </location>
</feature>
<dbReference type="PANTHER" id="PTHR43215:SF14">
    <property type="entry name" value="RADIAL SPOKE HEAD 1 HOMOLOG"/>
    <property type="match status" value="1"/>
</dbReference>
<dbReference type="Pfam" id="PF08308">
    <property type="entry name" value="PEGA"/>
    <property type="match status" value="1"/>
</dbReference>
<protein>
    <submittedName>
        <fullName evidence="4">Uncharacterized conserved protein</fullName>
    </submittedName>
</protein>
<reference evidence="4 5" key="1">
    <citation type="submission" date="2016-10" db="EMBL/GenBank/DDBJ databases">
        <authorList>
            <person name="de Groot N.N."/>
        </authorList>
    </citation>
    <scope>NUCLEOTIDE SEQUENCE [LARGE SCALE GENOMIC DNA]</scope>
    <source>
        <strain evidence="4 5">CGMCC 1.7059</strain>
    </source>
</reference>
<dbReference type="STRING" id="488533.SAMN04487960_106155"/>
<dbReference type="SUPFAM" id="SSF82185">
    <property type="entry name" value="Histone H3 K4-specific methyltransferase SET7/9 N-terminal domain"/>
    <property type="match status" value="2"/>
</dbReference>
<dbReference type="InterPro" id="IPR013229">
    <property type="entry name" value="PEGA"/>
</dbReference>
<evidence type="ECO:0000313" key="4">
    <source>
        <dbReference type="EMBL" id="SDX11260.1"/>
    </source>
</evidence>
<keyword evidence="5" id="KW-1185">Reference proteome</keyword>
<dbReference type="SMART" id="SM00698">
    <property type="entry name" value="MORN"/>
    <property type="match status" value="7"/>
</dbReference>
<dbReference type="Proteomes" id="UP000199675">
    <property type="component" value="Unassembled WGS sequence"/>
</dbReference>